<organism evidence="1 2">
    <name type="scientific">Coprinellus micaceus</name>
    <name type="common">Glistening ink-cap mushroom</name>
    <name type="synonym">Coprinus micaceus</name>
    <dbReference type="NCBI Taxonomy" id="71717"/>
    <lineage>
        <taxon>Eukaryota</taxon>
        <taxon>Fungi</taxon>
        <taxon>Dikarya</taxon>
        <taxon>Basidiomycota</taxon>
        <taxon>Agaricomycotina</taxon>
        <taxon>Agaricomycetes</taxon>
        <taxon>Agaricomycetidae</taxon>
        <taxon>Agaricales</taxon>
        <taxon>Agaricineae</taxon>
        <taxon>Psathyrellaceae</taxon>
        <taxon>Coprinellus</taxon>
    </lineage>
</organism>
<keyword evidence="2" id="KW-1185">Reference proteome</keyword>
<dbReference type="OrthoDB" id="3129422at2759"/>
<proteinExistence type="predicted"/>
<dbReference type="AlphaFoldDB" id="A0A4Y7TCX5"/>
<dbReference type="Proteomes" id="UP000298030">
    <property type="component" value="Unassembled WGS sequence"/>
</dbReference>
<accession>A0A4Y7TCX5</accession>
<gene>
    <name evidence="1" type="ORF">FA13DRAFT_1732085</name>
</gene>
<evidence type="ECO:0000313" key="1">
    <source>
        <dbReference type="EMBL" id="TEB31788.1"/>
    </source>
</evidence>
<name>A0A4Y7TCX5_COPMI</name>
<evidence type="ECO:0000313" key="2">
    <source>
        <dbReference type="Proteomes" id="UP000298030"/>
    </source>
</evidence>
<reference evidence="1 2" key="1">
    <citation type="journal article" date="2019" name="Nat. Ecol. Evol.">
        <title>Megaphylogeny resolves global patterns of mushroom evolution.</title>
        <authorList>
            <person name="Varga T."/>
            <person name="Krizsan K."/>
            <person name="Foldi C."/>
            <person name="Dima B."/>
            <person name="Sanchez-Garcia M."/>
            <person name="Sanchez-Ramirez S."/>
            <person name="Szollosi G.J."/>
            <person name="Szarkandi J.G."/>
            <person name="Papp V."/>
            <person name="Albert L."/>
            <person name="Andreopoulos W."/>
            <person name="Angelini C."/>
            <person name="Antonin V."/>
            <person name="Barry K.W."/>
            <person name="Bougher N.L."/>
            <person name="Buchanan P."/>
            <person name="Buyck B."/>
            <person name="Bense V."/>
            <person name="Catcheside P."/>
            <person name="Chovatia M."/>
            <person name="Cooper J."/>
            <person name="Damon W."/>
            <person name="Desjardin D."/>
            <person name="Finy P."/>
            <person name="Geml J."/>
            <person name="Haridas S."/>
            <person name="Hughes K."/>
            <person name="Justo A."/>
            <person name="Karasinski D."/>
            <person name="Kautmanova I."/>
            <person name="Kiss B."/>
            <person name="Kocsube S."/>
            <person name="Kotiranta H."/>
            <person name="LaButti K.M."/>
            <person name="Lechner B.E."/>
            <person name="Liimatainen K."/>
            <person name="Lipzen A."/>
            <person name="Lukacs Z."/>
            <person name="Mihaltcheva S."/>
            <person name="Morgado L.N."/>
            <person name="Niskanen T."/>
            <person name="Noordeloos M.E."/>
            <person name="Ohm R.A."/>
            <person name="Ortiz-Santana B."/>
            <person name="Ovrebo C."/>
            <person name="Racz N."/>
            <person name="Riley R."/>
            <person name="Savchenko A."/>
            <person name="Shiryaev A."/>
            <person name="Soop K."/>
            <person name="Spirin V."/>
            <person name="Szebenyi C."/>
            <person name="Tomsovsky M."/>
            <person name="Tulloss R.E."/>
            <person name="Uehling J."/>
            <person name="Grigoriev I.V."/>
            <person name="Vagvolgyi C."/>
            <person name="Papp T."/>
            <person name="Martin F.M."/>
            <person name="Miettinen O."/>
            <person name="Hibbett D.S."/>
            <person name="Nagy L.G."/>
        </authorList>
    </citation>
    <scope>NUCLEOTIDE SEQUENCE [LARGE SCALE GENOMIC DNA]</scope>
    <source>
        <strain evidence="1 2">FP101781</strain>
    </source>
</reference>
<sequence>MDLIDDTDLAVSDHVVELLNTRYLSASNPVEIFLWTHQGSLERLVRKLVLGEGEYSRSRAREGLIRQDGNTPSRWAVLEEAVKPVIGVYSRTT</sequence>
<comment type="caution">
    <text evidence="1">The sequence shown here is derived from an EMBL/GenBank/DDBJ whole genome shotgun (WGS) entry which is preliminary data.</text>
</comment>
<dbReference type="EMBL" id="QPFP01000017">
    <property type="protein sequence ID" value="TEB31788.1"/>
    <property type="molecule type" value="Genomic_DNA"/>
</dbReference>
<protein>
    <submittedName>
        <fullName evidence="1">Uncharacterized protein</fullName>
    </submittedName>
</protein>